<accession>A0A5B7CY02</accession>
<feature type="transmembrane region" description="Helical" evidence="19">
    <location>
        <begin position="61"/>
        <end position="87"/>
    </location>
</feature>
<comment type="subcellular location">
    <subcellularLocation>
        <location evidence="5">Cytoplasmic vesicle</location>
        <location evidence="5">Autophagosome</location>
    </subcellularLocation>
    <subcellularLocation>
        <location evidence="3">Cytoplasmic vesicle</location>
        <location evidence="3">Secretory vesicle</location>
        <location evidence="3">Synaptic vesicle</location>
    </subcellularLocation>
    <subcellularLocation>
        <location evidence="4">Early endosome</location>
    </subcellularLocation>
    <subcellularLocation>
        <location evidence="6">Golgi apparatus</location>
        <location evidence="6">trans-Golgi network</location>
    </subcellularLocation>
    <subcellularLocation>
        <location evidence="7">Late endosome</location>
    </subcellularLocation>
    <subcellularLocation>
        <location evidence="1">Membrane</location>
        <topology evidence="1">Multi-pass membrane protein</topology>
    </subcellularLocation>
    <subcellularLocation>
        <location evidence="2">Recycling endosome</location>
    </subcellularLocation>
</comment>
<dbReference type="GO" id="GO:0005770">
    <property type="term" value="C:late endosome"/>
    <property type="evidence" value="ECO:0007669"/>
    <property type="project" value="UniProtKB-SubCell"/>
</dbReference>
<dbReference type="PANTHER" id="PTHR15664:SF6">
    <property type="entry name" value="TRANSMEMBRANE PROTEIN 230"/>
    <property type="match status" value="1"/>
</dbReference>
<dbReference type="Proteomes" id="UP000324222">
    <property type="component" value="Unassembled WGS sequence"/>
</dbReference>
<sequence length="136" mass="15061">MVRKDARASSSSSSSSSSYPSSSAKYQRLTQEDDGFVDDQFKCPHTAPHTQSGPKRIPWKAIGYAMLLFAAGTLLLVVGSLLVTGYLDEKYADRTWPVIILGALMFIPGAYHSYVAYYAFKGYEGYSFDDIPTYDD</sequence>
<keyword evidence="21" id="KW-1185">Reference proteome</keyword>
<keyword evidence="13" id="KW-0333">Golgi apparatus</keyword>
<dbReference type="GO" id="GO:0008021">
    <property type="term" value="C:synaptic vesicle"/>
    <property type="evidence" value="ECO:0007669"/>
    <property type="project" value="UniProtKB-SubCell"/>
</dbReference>
<dbReference type="EMBL" id="VSRR010000330">
    <property type="protein sequence ID" value="MPC14138.1"/>
    <property type="molecule type" value="Genomic_DNA"/>
</dbReference>
<dbReference type="Pfam" id="PF05915">
    <property type="entry name" value="TMEM_230_134"/>
    <property type="match status" value="1"/>
</dbReference>
<evidence type="ECO:0000256" key="19">
    <source>
        <dbReference type="SAM" id="Phobius"/>
    </source>
</evidence>
<evidence type="ECO:0000256" key="16">
    <source>
        <dbReference type="ARBA" id="ARBA00024003"/>
    </source>
</evidence>
<evidence type="ECO:0000313" key="21">
    <source>
        <dbReference type="Proteomes" id="UP000324222"/>
    </source>
</evidence>
<evidence type="ECO:0000256" key="1">
    <source>
        <dbReference type="ARBA" id="ARBA00004141"/>
    </source>
</evidence>
<dbReference type="GO" id="GO:0005776">
    <property type="term" value="C:autophagosome"/>
    <property type="evidence" value="ECO:0007669"/>
    <property type="project" value="UniProtKB-SubCell"/>
</dbReference>
<reference evidence="20 21" key="1">
    <citation type="submission" date="2019-05" db="EMBL/GenBank/DDBJ databases">
        <title>Another draft genome of Portunus trituberculatus and its Hox gene families provides insights of decapod evolution.</title>
        <authorList>
            <person name="Jeong J.-H."/>
            <person name="Song I."/>
            <person name="Kim S."/>
            <person name="Choi T."/>
            <person name="Kim D."/>
            <person name="Ryu S."/>
            <person name="Kim W."/>
        </authorList>
    </citation>
    <scope>NUCLEOTIDE SEQUENCE [LARGE SCALE GENOMIC DNA]</scope>
    <source>
        <tissue evidence="20">Muscle</tissue>
    </source>
</reference>
<dbReference type="InterPro" id="IPR008590">
    <property type="entry name" value="TMEM_230/134"/>
</dbReference>
<keyword evidence="15" id="KW-0968">Cytoplasmic vesicle</keyword>
<evidence type="ECO:0000256" key="7">
    <source>
        <dbReference type="ARBA" id="ARBA00004603"/>
    </source>
</evidence>
<dbReference type="AlphaFoldDB" id="A0A5B7CY02"/>
<dbReference type="GO" id="GO:0016020">
    <property type="term" value="C:membrane"/>
    <property type="evidence" value="ECO:0007669"/>
    <property type="project" value="UniProtKB-SubCell"/>
</dbReference>
<evidence type="ECO:0000313" key="20">
    <source>
        <dbReference type="EMBL" id="MPC14138.1"/>
    </source>
</evidence>
<dbReference type="PANTHER" id="PTHR15664">
    <property type="entry name" value="C20ORF30 PROTEIN"/>
    <property type="match status" value="1"/>
</dbReference>
<evidence type="ECO:0000256" key="18">
    <source>
        <dbReference type="SAM" id="MobiDB-lite"/>
    </source>
</evidence>
<evidence type="ECO:0000256" key="10">
    <source>
        <dbReference type="ARBA" id="ARBA00022753"/>
    </source>
</evidence>
<dbReference type="GO" id="GO:0005769">
    <property type="term" value="C:early endosome"/>
    <property type="evidence" value="ECO:0007669"/>
    <property type="project" value="UniProtKB-SubCell"/>
</dbReference>
<gene>
    <name evidence="20" type="primary">Tmem230</name>
    <name evidence="20" type="ORF">E2C01_006895</name>
</gene>
<keyword evidence="10" id="KW-0967">Endosome</keyword>
<feature type="transmembrane region" description="Helical" evidence="19">
    <location>
        <begin position="99"/>
        <end position="120"/>
    </location>
</feature>
<evidence type="ECO:0000256" key="12">
    <source>
        <dbReference type="ARBA" id="ARBA00023018"/>
    </source>
</evidence>
<feature type="compositionally biased region" description="Low complexity" evidence="18">
    <location>
        <begin position="9"/>
        <end position="23"/>
    </location>
</feature>
<evidence type="ECO:0000256" key="8">
    <source>
        <dbReference type="ARBA" id="ARBA00007743"/>
    </source>
</evidence>
<protein>
    <recommendedName>
        <fullName evidence="17">Transmembrane protein 230</fullName>
    </recommendedName>
</protein>
<evidence type="ECO:0000256" key="5">
    <source>
        <dbReference type="ARBA" id="ARBA00004419"/>
    </source>
</evidence>
<evidence type="ECO:0000256" key="6">
    <source>
        <dbReference type="ARBA" id="ARBA00004601"/>
    </source>
</evidence>
<keyword evidence="14 19" id="KW-0472">Membrane</keyword>
<evidence type="ECO:0000256" key="2">
    <source>
        <dbReference type="ARBA" id="ARBA00004172"/>
    </source>
</evidence>
<organism evidence="20 21">
    <name type="scientific">Portunus trituberculatus</name>
    <name type="common">Swimming crab</name>
    <name type="synonym">Neptunus trituberculatus</name>
    <dbReference type="NCBI Taxonomy" id="210409"/>
    <lineage>
        <taxon>Eukaryota</taxon>
        <taxon>Metazoa</taxon>
        <taxon>Ecdysozoa</taxon>
        <taxon>Arthropoda</taxon>
        <taxon>Crustacea</taxon>
        <taxon>Multicrustacea</taxon>
        <taxon>Malacostraca</taxon>
        <taxon>Eumalacostraca</taxon>
        <taxon>Eucarida</taxon>
        <taxon>Decapoda</taxon>
        <taxon>Pleocyemata</taxon>
        <taxon>Brachyura</taxon>
        <taxon>Eubrachyura</taxon>
        <taxon>Portunoidea</taxon>
        <taxon>Portunidae</taxon>
        <taxon>Portuninae</taxon>
        <taxon>Portunus</taxon>
    </lineage>
</organism>
<keyword evidence="12" id="KW-0770">Synapse</keyword>
<comment type="caution">
    <text evidence="20">The sequence shown here is derived from an EMBL/GenBank/DDBJ whole genome shotgun (WGS) entry which is preliminary data.</text>
</comment>
<proteinExistence type="inferred from homology"/>
<dbReference type="InterPro" id="IPR044234">
    <property type="entry name" value="TMEM230"/>
</dbReference>
<evidence type="ECO:0000256" key="9">
    <source>
        <dbReference type="ARBA" id="ARBA00022692"/>
    </source>
</evidence>
<keyword evidence="11 19" id="KW-1133">Transmembrane helix</keyword>
<keyword evidence="9 19" id="KW-0812">Transmembrane</keyword>
<name>A0A5B7CY02_PORTR</name>
<evidence type="ECO:0000256" key="15">
    <source>
        <dbReference type="ARBA" id="ARBA00023329"/>
    </source>
</evidence>
<evidence type="ECO:0000256" key="4">
    <source>
        <dbReference type="ARBA" id="ARBA00004412"/>
    </source>
</evidence>
<dbReference type="GO" id="GO:0005794">
    <property type="term" value="C:Golgi apparatus"/>
    <property type="evidence" value="ECO:0007669"/>
    <property type="project" value="UniProtKB-SubCell"/>
</dbReference>
<dbReference type="GO" id="GO:0055037">
    <property type="term" value="C:recycling endosome"/>
    <property type="evidence" value="ECO:0007669"/>
    <property type="project" value="UniProtKB-SubCell"/>
</dbReference>
<comment type="similarity">
    <text evidence="8">Belongs to the TMEM134/TMEM230 family.</text>
</comment>
<evidence type="ECO:0000256" key="11">
    <source>
        <dbReference type="ARBA" id="ARBA00022989"/>
    </source>
</evidence>
<evidence type="ECO:0000256" key="13">
    <source>
        <dbReference type="ARBA" id="ARBA00023034"/>
    </source>
</evidence>
<evidence type="ECO:0000256" key="14">
    <source>
        <dbReference type="ARBA" id="ARBA00023136"/>
    </source>
</evidence>
<comment type="function">
    <text evidence="16">Involved in trafficking and recycling of synaptic vesicles.</text>
</comment>
<evidence type="ECO:0000256" key="3">
    <source>
        <dbReference type="ARBA" id="ARBA00004234"/>
    </source>
</evidence>
<feature type="region of interest" description="Disordered" evidence="18">
    <location>
        <begin position="1"/>
        <end position="28"/>
    </location>
</feature>
<evidence type="ECO:0000256" key="17">
    <source>
        <dbReference type="ARBA" id="ARBA00024088"/>
    </source>
</evidence>